<keyword evidence="4" id="KW-0804">Transcription</keyword>
<protein>
    <submittedName>
        <fullName evidence="6">Transcriptional regulator, AraC family</fullName>
    </submittedName>
</protein>
<evidence type="ECO:0000313" key="6">
    <source>
        <dbReference type="EMBL" id="SHH14215.1"/>
    </source>
</evidence>
<dbReference type="PANTHER" id="PTHR11019">
    <property type="entry name" value="HTH-TYPE TRANSCRIPTIONAL REGULATOR NIMR"/>
    <property type="match status" value="1"/>
</dbReference>
<dbReference type="Gene3D" id="1.10.10.60">
    <property type="entry name" value="Homeodomain-like"/>
    <property type="match status" value="1"/>
</dbReference>
<dbReference type="Pfam" id="PF02311">
    <property type="entry name" value="AraC_binding"/>
    <property type="match status" value="1"/>
</dbReference>
<dbReference type="InterPro" id="IPR018060">
    <property type="entry name" value="HTH_AraC"/>
</dbReference>
<dbReference type="InterPro" id="IPR011051">
    <property type="entry name" value="RmlC_Cupin_sf"/>
</dbReference>
<dbReference type="GO" id="GO:0003700">
    <property type="term" value="F:DNA-binding transcription factor activity"/>
    <property type="evidence" value="ECO:0007669"/>
    <property type="project" value="InterPro"/>
</dbReference>
<dbReference type="PANTHER" id="PTHR11019:SF199">
    <property type="entry name" value="HTH-TYPE TRANSCRIPTIONAL REGULATOR NIMR"/>
    <property type="match status" value="1"/>
</dbReference>
<keyword evidence="7" id="KW-1185">Reference proteome</keyword>
<dbReference type="SUPFAM" id="SSF51182">
    <property type="entry name" value="RmlC-like cupins"/>
    <property type="match status" value="1"/>
</dbReference>
<organism evidence="6 7">
    <name type="scientific">Pollutimonas bauzanensis</name>
    <dbReference type="NCBI Taxonomy" id="658167"/>
    <lineage>
        <taxon>Bacteria</taxon>
        <taxon>Pseudomonadati</taxon>
        <taxon>Pseudomonadota</taxon>
        <taxon>Betaproteobacteria</taxon>
        <taxon>Burkholderiales</taxon>
        <taxon>Alcaligenaceae</taxon>
        <taxon>Pollutimonas</taxon>
    </lineage>
</organism>
<proteinExistence type="predicted"/>
<dbReference type="PROSITE" id="PS01124">
    <property type="entry name" value="HTH_ARAC_FAMILY_2"/>
    <property type="match status" value="1"/>
</dbReference>
<keyword evidence="2" id="KW-0805">Transcription regulation</keyword>
<gene>
    <name evidence="6" type="ORF">SAMN04488135_102298</name>
</gene>
<dbReference type="InterPro" id="IPR003313">
    <property type="entry name" value="AraC-bd"/>
</dbReference>
<dbReference type="EMBL" id="FQXE01000002">
    <property type="protein sequence ID" value="SHH14215.1"/>
    <property type="molecule type" value="Genomic_DNA"/>
</dbReference>
<dbReference type="InterPro" id="IPR009057">
    <property type="entry name" value="Homeodomain-like_sf"/>
</dbReference>
<evidence type="ECO:0000259" key="5">
    <source>
        <dbReference type="PROSITE" id="PS01124"/>
    </source>
</evidence>
<keyword evidence="1" id="KW-0678">Repressor</keyword>
<evidence type="ECO:0000256" key="2">
    <source>
        <dbReference type="ARBA" id="ARBA00023015"/>
    </source>
</evidence>
<keyword evidence="3" id="KW-0238">DNA-binding</keyword>
<evidence type="ECO:0000256" key="4">
    <source>
        <dbReference type="ARBA" id="ARBA00023163"/>
    </source>
</evidence>
<dbReference type="Gene3D" id="2.60.120.10">
    <property type="entry name" value="Jelly Rolls"/>
    <property type="match status" value="1"/>
</dbReference>
<evidence type="ECO:0000256" key="3">
    <source>
        <dbReference type="ARBA" id="ARBA00023125"/>
    </source>
</evidence>
<dbReference type="Pfam" id="PF12833">
    <property type="entry name" value="HTH_18"/>
    <property type="match status" value="1"/>
</dbReference>
<feature type="domain" description="HTH araC/xylS-type" evidence="5">
    <location>
        <begin position="164"/>
        <end position="261"/>
    </location>
</feature>
<dbReference type="SUPFAM" id="SSF46689">
    <property type="entry name" value="Homeodomain-like"/>
    <property type="match status" value="1"/>
</dbReference>
<dbReference type="FunFam" id="1.10.10.60:FF:000132">
    <property type="entry name" value="AraC family transcriptional regulator"/>
    <property type="match status" value="1"/>
</dbReference>
<dbReference type="OrthoDB" id="2536004at2"/>
<evidence type="ECO:0000313" key="7">
    <source>
        <dbReference type="Proteomes" id="UP000184226"/>
    </source>
</evidence>
<dbReference type="AlphaFoldDB" id="A0A1M5QJF0"/>
<sequence>MPILEGVPESYADPDEVPRPMTFIGFSGVTNGMESTFHQHRKAQLLFAMRGAVTCEASQGLWIVPPQCGIWIPGGTPHNVNAVGTFEGYMAYAEPDVVPLPSRTCCAVSISPLLRELLIRCAALPLLYPLGGAESHLVTVVLDELAAAPVESLHLPMPADARVRKIAAMLMADPSDRATLQDWAGRVAVNERTLGRILLRETGMSFGRWRQQLHIVLALKWLSQGMSVQSVAADLGYQSSGSFVTMFKKALGKSPGRYFLDHKGSR</sequence>
<dbReference type="Proteomes" id="UP000184226">
    <property type="component" value="Unassembled WGS sequence"/>
</dbReference>
<dbReference type="RefSeq" id="WP_073101938.1">
    <property type="nucleotide sequence ID" value="NZ_FQXE01000002.1"/>
</dbReference>
<name>A0A1M5QJF0_9BURK</name>
<dbReference type="GO" id="GO:0043565">
    <property type="term" value="F:sequence-specific DNA binding"/>
    <property type="evidence" value="ECO:0007669"/>
    <property type="project" value="InterPro"/>
</dbReference>
<dbReference type="SMART" id="SM00342">
    <property type="entry name" value="HTH_ARAC"/>
    <property type="match status" value="1"/>
</dbReference>
<evidence type="ECO:0000256" key="1">
    <source>
        <dbReference type="ARBA" id="ARBA00022491"/>
    </source>
</evidence>
<dbReference type="STRING" id="658167.SAMN04488135_102298"/>
<dbReference type="CDD" id="cd06124">
    <property type="entry name" value="cupin_NimR-like_N"/>
    <property type="match status" value="1"/>
</dbReference>
<reference evidence="6 7" key="1">
    <citation type="submission" date="2016-11" db="EMBL/GenBank/DDBJ databases">
        <authorList>
            <person name="Jaros S."/>
            <person name="Januszkiewicz K."/>
            <person name="Wedrychowicz H."/>
        </authorList>
    </citation>
    <scope>NUCLEOTIDE SEQUENCE [LARGE SCALE GENOMIC DNA]</scope>
    <source>
        <strain evidence="6 7">CGMCC 1.10190</strain>
    </source>
</reference>
<dbReference type="InterPro" id="IPR014710">
    <property type="entry name" value="RmlC-like_jellyroll"/>
</dbReference>
<accession>A0A1M5QJF0</accession>